<dbReference type="SMART" id="SM01158">
    <property type="entry name" value="DUF1741"/>
    <property type="match status" value="1"/>
</dbReference>
<organism evidence="6">
    <name type="scientific">Coprinellus disseminatus</name>
    <name type="common">Fairy ink cap fungus</name>
    <dbReference type="NCBI Taxonomy" id="71703"/>
    <lineage>
        <taxon>Eukaryota</taxon>
        <taxon>Fungi</taxon>
        <taxon>Dikarya</taxon>
        <taxon>Basidiomycota</taxon>
        <taxon>Agaricomycotina</taxon>
        <taxon>Agaricomycetes</taxon>
        <taxon>Agaricomycetidae</taxon>
        <taxon>Agaricales</taxon>
        <taxon>Agaricineae</taxon>
        <taxon>Psathyrellaceae</taxon>
        <taxon>Coprinellus</taxon>
    </lineage>
</organism>
<keyword evidence="2" id="KW-0812">Transmembrane</keyword>
<dbReference type="PANTHER" id="PTHR13608:SF3">
    <property type="entry name" value="ARMADILLO-LIKE HELICAL DOMAIN-CONTAINING PROTEIN 3"/>
    <property type="match status" value="1"/>
</dbReference>
<sequence length="350" mass="38889">MPSAYAQLYIAPGSSGITATLGSLLRPDIILSRMRSNSSLPKAIPPDQEAQPIPQTVSLLPVYEFMAGNANFRRALLSDLDDPTKAPSWIGSFLNLASWLLTNASSTSSARTMSYASLTLEMILVLVEDEDLIGALSSRSAHNIHLCQQRQPKLRAAQPNRPLLCDILDCCNLWLRHNLHRRIAVHSYSKCIWICPDRVVFAVRAKYHWEELWHSVIGLFSFLATKFDTLMTTGGIGQLVLDGLSFLEAAIASAETYLPTPSAVHELVYEIVRNSSVLEKQQDILSFLQMSPHDQGALRYVVDVTSHYEEKISATGANLKDASDAMRIIVREVERDGLYRPANAAEQQPR</sequence>
<feature type="domain" description="Armadillo-like helical" evidence="5">
    <location>
        <begin position="155"/>
        <end position="337"/>
    </location>
</feature>
<evidence type="ECO:0000256" key="2">
    <source>
        <dbReference type="ARBA" id="ARBA00022692"/>
    </source>
</evidence>
<dbReference type="InterPro" id="IPR039868">
    <property type="entry name" value="ARMD3-like"/>
</dbReference>
<reference evidence="6" key="1">
    <citation type="journal article" date="2006" name="Genetics">
        <title>Evolution of the bipolar mating system of the mushroom Coprinellus disseminatus from its tetrapolar ancestors involves loss of mating-type-specific pheromone receptor function.</title>
        <authorList>
            <person name="James T.Y."/>
            <person name="Srivilai P."/>
            <person name="Kuees U."/>
            <person name="Vilgalys R."/>
        </authorList>
    </citation>
    <scope>NUCLEOTIDE SEQUENCE</scope>
    <source>
        <strain evidence="6">C345.1</strain>
    </source>
</reference>
<evidence type="ECO:0000313" key="6">
    <source>
        <dbReference type="EMBL" id="AAZ14907.1"/>
    </source>
</evidence>
<name>Q1WMT4_COPDI</name>
<dbReference type="GO" id="GO:0016020">
    <property type="term" value="C:membrane"/>
    <property type="evidence" value="ECO:0007669"/>
    <property type="project" value="UniProtKB-SubCell"/>
</dbReference>
<evidence type="ECO:0000256" key="4">
    <source>
        <dbReference type="ARBA" id="ARBA00023136"/>
    </source>
</evidence>
<accession>Q1WMT4</accession>
<dbReference type="InterPro" id="IPR013636">
    <property type="entry name" value="ARMH3_C"/>
</dbReference>
<evidence type="ECO:0000259" key="5">
    <source>
        <dbReference type="SMART" id="SM01158"/>
    </source>
</evidence>
<dbReference type="EMBL" id="DQ056143">
    <property type="protein sequence ID" value="AAZ14907.1"/>
    <property type="molecule type" value="Genomic_DNA"/>
</dbReference>
<protein>
    <submittedName>
        <fullName evidence="6">Uncharacterized protein UP6</fullName>
    </submittedName>
</protein>
<keyword evidence="3" id="KW-1133">Transmembrane helix</keyword>
<dbReference type="Pfam" id="PF08427">
    <property type="entry name" value="ARMH3_C"/>
    <property type="match status" value="1"/>
</dbReference>
<dbReference type="GO" id="GO:0005829">
    <property type="term" value="C:cytosol"/>
    <property type="evidence" value="ECO:0007669"/>
    <property type="project" value="TreeGrafter"/>
</dbReference>
<comment type="subcellular location">
    <subcellularLocation>
        <location evidence="1">Membrane</location>
    </subcellularLocation>
</comment>
<keyword evidence="4" id="KW-0472">Membrane</keyword>
<evidence type="ECO:0000256" key="3">
    <source>
        <dbReference type="ARBA" id="ARBA00022989"/>
    </source>
</evidence>
<dbReference type="PANTHER" id="PTHR13608">
    <property type="entry name" value="ARMADILLO-LIKE HELICAL DOMAIN-CONTAINING PROTEIN 3"/>
    <property type="match status" value="1"/>
</dbReference>
<gene>
    <name evidence="6" type="primary">UP6</name>
</gene>
<evidence type="ECO:0000256" key="1">
    <source>
        <dbReference type="ARBA" id="ARBA00004370"/>
    </source>
</evidence>
<proteinExistence type="predicted"/>
<dbReference type="AlphaFoldDB" id="Q1WMT4"/>